<comment type="caution">
    <text evidence="1">The sequence shown here is derived from an EMBL/GenBank/DDBJ whole genome shotgun (WGS) entry which is preliminary data.</text>
</comment>
<sequence length="91" mass="10378">MPLHHPRVEIVRERARASPPAVMVLNLCGADPVYRGRDIARRLLHWGLDEAKARGGLETREGAGDLSMRWMRKGMDDVERPSINFMRRMAA</sequence>
<gene>
    <name evidence="1" type="ORF">E4U60_001705</name>
</gene>
<organism evidence="1 2">
    <name type="scientific">Claviceps pazoutovae</name>
    <dbReference type="NCBI Taxonomy" id="1649127"/>
    <lineage>
        <taxon>Eukaryota</taxon>
        <taxon>Fungi</taxon>
        <taxon>Dikarya</taxon>
        <taxon>Ascomycota</taxon>
        <taxon>Pezizomycotina</taxon>
        <taxon>Sordariomycetes</taxon>
        <taxon>Hypocreomycetidae</taxon>
        <taxon>Hypocreales</taxon>
        <taxon>Clavicipitaceae</taxon>
        <taxon>Claviceps</taxon>
    </lineage>
</organism>
<accession>A0A9P7MCA7</accession>
<dbReference type="Proteomes" id="UP000706124">
    <property type="component" value="Unassembled WGS sequence"/>
</dbReference>
<dbReference type="AlphaFoldDB" id="A0A9P7MCA7"/>
<evidence type="ECO:0000313" key="1">
    <source>
        <dbReference type="EMBL" id="KAG5937826.1"/>
    </source>
</evidence>
<keyword evidence="2" id="KW-1185">Reference proteome</keyword>
<evidence type="ECO:0000313" key="2">
    <source>
        <dbReference type="Proteomes" id="UP000706124"/>
    </source>
</evidence>
<dbReference type="EMBL" id="SRPO01000171">
    <property type="protein sequence ID" value="KAG5937826.1"/>
    <property type="molecule type" value="Genomic_DNA"/>
</dbReference>
<proteinExistence type="predicted"/>
<dbReference type="Gene3D" id="3.40.630.30">
    <property type="match status" value="1"/>
</dbReference>
<name>A0A9P7MCA7_9HYPO</name>
<reference evidence="1 2" key="1">
    <citation type="journal article" date="2020" name="bioRxiv">
        <title>Whole genome comparisons of ergot fungi reveals the divergence and evolution of species within the genus Claviceps are the result of varying mechanisms driving genome evolution and host range expansion.</title>
        <authorList>
            <person name="Wyka S.A."/>
            <person name="Mondo S.J."/>
            <person name="Liu M."/>
            <person name="Dettman J."/>
            <person name="Nalam V."/>
            <person name="Broders K.D."/>
        </authorList>
    </citation>
    <scope>NUCLEOTIDE SEQUENCE [LARGE SCALE GENOMIC DNA]</scope>
    <source>
        <strain evidence="1 2">CCC 1485</strain>
    </source>
</reference>
<protein>
    <submittedName>
        <fullName evidence="1">Uncharacterized protein</fullName>
    </submittedName>
</protein>
<dbReference type="OrthoDB" id="2832510at2759"/>